<reference evidence="1" key="2">
    <citation type="journal article" date="2022" name="Res Sq">
        <title>Comparative Genomics Reveals Insights into the Divergent Evolution of Astigmatic Mites and Household Pest Adaptations.</title>
        <authorList>
            <person name="Xiong Q."/>
            <person name="Wan A.T.-Y."/>
            <person name="Liu X.-Y."/>
            <person name="Fung C.S.-H."/>
            <person name="Xiao X."/>
            <person name="Malainual N."/>
            <person name="Hou J."/>
            <person name="Wang L."/>
            <person name="Wang M."/>
            <person name="Yang K."/>
            <person name="Cui Y."/>
            <person name="Leung E."/>
            <person name="Nong W."/>
            <person name="Shin S.-K."/>
            <person name="Au S."/>
            <person name="Jeong K.Y."/>
            <person name="Chew F.T."/>
            <person name="Hui J."/>
            <person name="Leung T.F."/>
            <person name="Tungtrongchitr A."/>
            <person name="Zhong N."/>
            <person name="Liu Z."/>
            <person name="Tsui S."/>
        </authorList>
    </citation>
    <scope>NUCLEOTIDE SEQUENCE</scope>
    <source>
        <strain evidence="1">Derf</strain>
        <tissue evidence="1">Whole organism</tissue>
    </source>
</reference>
<dbReference type="AlphaFoldDB" id="A0A922I7T3"/>
<accession>A0A922I7T3</accession>
<organism evidence="1 2">
    <name type="scientific">Dermatophagoides farinae</name>
    <name type="common">American house dust mite</name>
    <dbReference type="NCBI Taxonomy" id="6954"/>
    <lineage>
        <taxon>Eukaryota</taxon>
        <taxon>Metazoa</taxon>
        <taxon>Ecdysozoa</taxon>
        <taxon>Arthropoda</taxon>
        <taxon>Chelicerata</taxon>
        <taxon>Arachnida</taxon>
        <taxon>Acari</taxon>
        <taxon>Acariformes</taxon>
        <taxon>Sarcoptiformes</taxon>
        <taxon>Astigmata</taxon>
        <taxon>Psoroptidia</taxon>
        <taxon>Analgoidea</taxon>
        <taxon>Pyroglyphidae</taxon>
        <taxon>Dermatophagoidinae</taxon>
        <taxon>Dermatophagoides</taxon>
    </lineage>
</organism>
<keyword evidence="2" id="KW-1185">Reference proteome</keyword>
<gene>
    <name evidence="1" type="ORF">DERF_004658</name>
</gene>
<dbReference type="Proteomes" id="UP000790347">
    <property type="component" value="Unassembled WGS sequence"/>
</dbReference>
<evidence type="ECO:0000313" key="1">
    <source>
        <dbReference type="EMBL" id="KAH9520983.1"/>
    </source>
</evidence>
<proteinExistence type="predicted"/>
<sequence length="66" mass="7550">MDYFLRHHGSTASTSTRQREIIANISLVFSSSHSLCCMKMLTGFMLEKFQQPRISTIGHSCKDLRN</sequence>
<name>A0A922I7T3_DERFA</name>
<dbReference type="EMBL" id="ASGP02000002">
    <property type="protein sequence ID" value="KAH9520983.1"/>
    <property type="molecule type" value="Genomic_DNA"/>
</dbReference>
<evidence type="ECO:0000313" key="2">
    <source>
        <dbReference type="Proteomes" id="UP000790347"/>
    </source>
</evidence>
<comment type="caution">
    <text evidence="1">The sequence shown here is derived from an EMBL/GenBank/DDBJ whole genome shotgun (WGS) entry which is preliminary data.</text>
</comment>
<reference evidence="1" key="1">
    <citation type="submission" date="2013-05" db="EMBL/GenBank/DDBJ databases">
        <authorList>
            <person name="Yim A.K.Y."/>
            <person name="Chan T.F."/>
            <person name="Ji K.M."/>
            <person name="Liu X.Y."/>
            <person name="Zhou J.W."/>
            <person name="Li R.Q."/>
            <person name="Yang K.Y."/>
            <person name="Li J."/>
            <person name="Li M."/>
            <person name="Law P.T.W."/>
            <person name="Wu Y.L."/>
            <person name="Cai Z.L."/>
            <person name="Qin H."/>
            <person name="Bao Y."/>
            <person name="Leung R.K.K."/>
            <person name="Ng P.K.S."/>
            <person name="Zou J."/>
            <person name="Zhong X.J."/>
            <person name="Ran P.X."/>
            <person name="Zhong N.S."/>
            <person name="Liu Z.G."/>
            <person name="Tsui S.K.W."/>
        </authorList>
    </citation>
    <scope>NUCLEOTIDE SEQUENCE</scope>
    <source>
        <strain evidence="1">Derf</strain>
        <tissue evidence="1">Whole organism</tissue>
    </source>
</reference>
<protein>
    <submittedName>
        <fullName evidence="1">Uncharacterized protein</fullName>
    </submittedName>
</protein>